<reference evidence="1" key="1">
    <citation type="journal article" date="2022" name="Gene">
        <title>A genome-led study on the pathogenesis of Fusobacterium necrophorum infections.</title>
        <authorList>
            <person name="Thapa G."/>
            <person name="Jayal A."/>
            <person name="Sikazwe E."/>
            <person name="Perry T."/>
            <person name="Mohammed Al Balushi A."/>
            <person name="Livingstone P."/>
        </authorList>
    </citation>
    <scope>NUCLEOTIDE SEQUENCE</scope>
    <source>
        <strain evidence="1">BRON_8</strain>
    </source>
</reference>
<sequence>MWKVEYYEKENGKIPVFDFIESTDKKMMTRIFQKMRLLEEYGDTLKEPYSKYLQKGIFELRVSSDTNISRIFYFFFWNKKIILTNGFIKKTQKTPKKEIEKALEYKKEFERRHKNGF</sequence>
<dbReference type="Pfam" id="PF05973">
    <property type="entry name" value="Gp49"/>
    <property type="match status" value="1"/>
</dbReference>
<evidence type="ECO:0000313" key="1">
    <source>
        <dbReference type="EMBL" id="MDK4512582.1"/>
    </source>
</evidence>
<accession>A0AAW6WD89</accession>
<comment type="caution">
    <text evidence="1">The sequence shown here is derived from an EMBL/GenBank/DDBJ whole genome shotgun (WGS) entry which is preliminary data.</text>
</comment>
<dbReference type="Proteomes" id="UP001173223">
    <property type="component" value="Unassembled WGS sequence"/>
</dbReference>
<evidence type="ECO:0000313" key="2">
    <source>
        <dbReference type="Proteomes" id="UP001173223"/>
    </source>
</evidence>
<protein>
    <submittedName>
        <fullName evidence="1">Type II toxin-antitoxin system RelE/ParE family toxin</fullName>
    </submittedName>
</protein>
<proteinExistence type="predicted"/>
<gene>
    <name evidence="1" type="ORF">MWG07_10000</name>
</gene>
<dbReference type="AlphaFoldDB" id="A0AAW6WD89"/>
<reference evidence="1" key="2">
    <citation type="submission" date="2022-04" db="EMBL/GenBank/DDBJ databases">
        <authorList>
            <person name="Livingstone P.G."/>
        </authorList>
    </citation>
    <scope>NUCLEOTIDE SEQUENCE</scope>
    <source>
        <strain evidence="1">BRON_8</strain>
    </source>
</reference>
<name>A0AAW6WD89_9FUSO</name>
<keyword evidence="2" id="KW-1185">Reference proteome</keyword>
<organism evidence="1 2">
    <name type="scientific">Fusobacterium necrophorum</name>
    <dbReference type="NCBI Taxonomy" id="859"/>
    <lineage>
        <taxon>Bacteria</taxon>
        <taxon>Fusobacteriati</taxon>
        <taxon>Fusobacteriota</taxon>
        <taxon>Fusobacteriia</taxon>
        <taxon>Fusobacteriales</taxon>
        <taxon>Fusobacteriaceae</taxon>
        <taxon>Fusobacterium</taxon>
    </lineage>
</organism>
<dbReference type="RefSeq" id="WP_285049212.1">
    <property type="nucleotide sequence ID" value="NZ_JAMGTK010000019.1"/>
</dbReference>
<dbReference type="EMBL" id="JAMGTK010000019">
    <property type="protein sequence ID" value="MDK4512582.1"/>
    <property type="molecule type" value="Genomic_DNA"/>
</dbReference>
<dbReference type="InterPro" id="IPR009241">
    <property type="entry name" value="HigB-like"/>
</dbReference>